<accession>A4Y0Y1</accession>
<comment type="subcellular location">
    <subcellularLocation>
        <location evidence="1">Periplasm</location>
    </subcellularLocation>
</comment>
<organism evidence="6">
    <name type="scientific">Ectopseudomonas mendocina (strain ymp)</name>
    <name type="common">Pseudomonas mendocina</name>
    <dbReference type="NCBI Taxonomy" id="399739"/>
    <lineage>
        <taxon>Bacteria</taxon>
        <taxon>Pseudomonadati</taxon>
        <taxon>Pseudomonadota</taxon>
        <taxon>Gammaproteobacteria</taxon>
        <taxon>Pseudomonadales</taxon>
        <taxon>Pseudomonadaceae</taxon>
        <taxon>Ectopseudomonas</taxon>
    </lineage>
</organism>
<evidence type="ECO:0000313" key="6">
    <source>
        <dbReference type="EMBL" id="ABP87247.1"/>
    </source>
</evidence>
<protein>
    <submittedName>
        <fullName evidence="6">ABC-type nitrate/sulfonate/bicarbonate transport systems periplasmic components-like protein</fullName>
    </submittedName>
</protein>
<dbReference type="GO" id="GO:0042597">
    <property type="term" value="C:periplasmic space"/>
    <property type="evidence" value="ECO:0007669"/>
    <property type="project" value="UniProtKB-SubCell"/>
</dbReference>
<dbReference type="PANTHER" id="PTHR30024:SF47">
    <property type="entry name" value="TAURINE-BINDING PERIPLASMIC PROTEIN"/>
    <property type="match status" value="1"/>
</dbReference>
<dbReference type="eggNOG" id="COG0715">
    <property type="taxonomic scope" value="Bacteria"/>
</dbReference>
<feature type="domain" description="SsuA/THI5-like" evidence="5">
    <location>
        <begin position="57"/>
        <end position="235"/>
    </location>
</feature>
<dbReference type="PATRIC" id="fig|399739.8.peg.4563"/>
<reference evidence="6" key="1">
    <citation type="submission" date="2007-04" db="EMBL/GenBank/DDBJ databases">
        <title>Complete sequence of Pseudomonas mendocina ymp.</title>
        <authorList>
            <consortium name="US DOE Joint Genome Institute"/>
            <person name="Copeland A."/>
            <person name="Lucas S."/>
            <person name="Lapidus A."/>
            <person name="Barry K."/>
            <person name="Glavina del Rio T."/>
            <person name="Dalin E."/>
            <person name="Tice H."/>
            <person name="Pitluck S."/>
            <person name="Kiss H."/>
            <person name="Brettin T."/>
            <person name="Detter J.C."/>
            <person name="Bruce D."/>
            <person name="Han C."/>
            <person name="Schmutz J."/>
            <person name="Larimer F."/>
            <person name="Land M."/>
            <person name="Hauser L."/>
            <person name="Kyrpides N."/>
            <person name="Mikhailova N."/>
            <person name="Hersman L."/>
            <person name="Dubois J."/>
            <person name="Maurice P."/>
            <person name="Richardson P."/>
        </authorList>
    </citation>
    <scope>NUCLEOTIDE SEQUENCE [LARGE SCALE GENOMIC DNA]</scope>
    <source>
        <strain evidence="6">Ymp</strain>
    </source>
</reference>
<dbReference type="Gene3D" id="3.40.190.10">
    <property type="entry name" value="Periplasmic binding protein-like II"/>
    <property type="match status" value="2"/>
</dbReference>
<dbReference type="AlphaFoldDB" id="A4Y0Y1"/>
<sequence>MARLVSIASMLFASLCFSSLALAQETYKVAWTIYAGSMPLGYAQDHGILQKWGDKYGFKLEAVQINDYIEAQTQFSMGQFAATIAMSLDALTIPAASGTDTTVVMPLSSSMGSDGIVLRGKDKTLADLKGQTINLVELSGSHYMLVRALDQLGLKETDVKLVNTSDSDMAAVFFDPATMAAATWKPQLSEILAQGDDLSLVFDSSKIPGELVDVMAVNSELLRREPNLGKALAGAWFETLAMLQPDHPQHADLMDYMAQALSTTPEGLADQLSTIDFFAPAQGLGYVNSAAFKNKMTEMTRFAFQHGLFEGAKDAGYVGIEAGDGQILGSADNVKLRFASTWLNEVQQ</sequence>
<feature type="chain" id="PRO_5002676114" evidence="4">
    <location>
        <begin position="24"/>
        <end position="348"/>
    </location>
</feature>
<dbReference type="InterPro" id="IPR015168">
    <property type="entry name" value="SsuA/THI5"/>
</dbReference>
<dbReference type="EMBL" id="CP000680">
    <property type="protein sequence ID" value="ABP87247.1"/>
    <property type="molecule type" value="Genomic_DNA"/>
</dbReference>
<dbReference type="Pfam" id="PF09084">
    <property type="entry name" value="NMT1"/>
    <property type="match status" value="1"/>
</dbReference>
<dbReference type="OrthoDB" id="7374754at2"/>
<dbReference type="SUPFAM" id="SSF53850">
    <property type="entry name" value="Periplasmic binding protein-like II"/>
    <property type="match status" value="1"/>
</dbReference>
<evidence type="ECO:0000256" key="2">
    <source>
        <dbReference type="ARBA" id="ARBA00010742"/>
    </source>
</evidence>
<evidence type="ECO:0000259" key="5">
    <source>
        <dbReference type="Pfam" id="PF09084"/>
    </source>
</evidence>
<name>A4Y0Y1_ECTM1</name>
<dbReference type="NCBIfam" id="TIGR03427">
    <property type="entry name" value="ABC_peri_uca"/>
    <property type="match status" value="1"/>
</dbReference>
<evidence type="ECO:0000256" key="3">
    <source>
        <dbReference type="ARBA" id="ARBA00022729"/>
    </source>
</evidence>
<keyword evidence="3 4" id="KW-0732">Signal</keyword>
<dbReference type="KEGG" id="pmy:Pmen_4500"/>
<dbReference type="STRING" id="399739.Pmen_4500"/>
<evidence type="ECO:0000256" key="4">
    <source>
        <dbReference type="SAM" id="SignalP"/>
    </source>
</evidence>
<proteinExistence type="inferred from homology"/>
<feature type="signal peptide" evidence="4">
    <location>
        <begin position="1"/>
        <end position="23"/>
    </location>
</feature>
<evidence type="ECO:0000256" key="1">
    <source>
        <dbReference type="ARBA" id="ARBA00004418"/>
    </source>
</evidence>
<dbReference type="InterPro" id="IPR017793">
    <property type="entry name" value="ABC_transptr_urea-assoc_sub-bd"/>
</dbReference>
<dbReference type="PANTHER" id="PTHR30024">
    <property type="entry name" value="ALIPHATIC SULFONATES-BINDING PROTEIN-RELATED"/>
    <property type="match status" value="1"/>
</dbReference>
<comment type="similarity">
    <text evidence="2">Belongs to the bacterial solute-binding protein SsuA/TauA family.</text>
</comment>
<gene>
    <name evidence="6" type="ordered locus">Pmen_4500</name>
</gene>
<dbReference type="HOGENOM" id="CLU_028871_3_2_6"/>